<protein>
    <recommendedName>
        <fullName evidence="2">BRCT domain-containing protein</fullName>
    </recommendedName>
</protein>
<feature type="compositionally biased region" description="Basic and acidic residues" evidence="1">
    <location>
        <begin position="113"/>
        <end position="137"/>
    </location>
</feature>
<evidence type="ECO:0000313" key="4">
    <source>
        <dbReference type="Proteomes" id="UP001345827"/>
    </source>
</evidence>
<dbReference type="EMBL" id="JAXLQG010000004">
    <property type="protein sequence ID" value="KAK5540848.1"/>
    <property type="molecule type" value="Genomic_DNA"/>
</dbReference>
<feature type="compositionally biased region" description="Basic and acidic residues" evidence="1">
    <location>
        <begin position="151"/>
        <end position="168"/>
    </location>
</feature>
<name>A0AAV9QFH5_9PEZI</name>
<dbReference type="CDD" id="cd17731">
    <property type="entry name" value="BRCT_TopBP1_rpt2_like"/>
    <property type="match status" value="1"/>
</dbReference>
<dbReference type="InterPro" id="IPR036420">
    <property type="entry name" value="BRCT_dom_sf"/>
</dbReference>
<dbReference type="SMART" id="SM00292">
    <property type="entry name" value="BRCT"/>
    <property type="match status" value="1"/>
</dbReference>
<evidence type="ECO:0000259" key="2">
    <source>
        <dbReference type="PROSITE" id="PS50172"/>
    </source>
</evidence>
<organism evidence="3 4">
    <name type="scientific">Vermiconidia calcicola</name>
    <dbReference type="NCBI Taxonomy" id="1690605"/>
    <lineage>
        <taxon>Eukaryota</taxon>
        <taxon>Fungi</taxon>
        <taxon>Dikarya</taxon>
        <taxon>Ascomycota</taxon>
        <taxon>Pezizomycotina</taxon>
        <taxon>Dothideomycetes</taxon>
        <taxon>Dothideomycetidae</taxon>
        <taxon>Mycosphaerellales</taxon>
        <taxon>Extremaceae</taxon>
        <taxon>Vermiconidia</taxon>
    </lineage>
</organism>
<feature type="region of interest" description="Disordered" evidence="1">
    <location>
        <begin position="275"/>
        <end position="302"/>
    </location>
</feature>
<feature type="region of interest" description="Disordered" evidence="1">
    <location>
        <begin position="100"/>
        <end position="203"/>
    </location>
</feature>
<evidence type="ECO:0000256" key="1">
    <source>
        <dbReference type="SAM" id="MobiDB-lite"/>
    </source>
</evidence>
<dbReference type="AlphaFoldDB" id="A0AAV9QFH5"/>
<evidence type="ECO:0000313" key="3">
    <source>
        <dbReference type="EMBL" id="KAK5540848.1"/>
    </source>
</evidence>
<accession>A0AAV9QFH5</accession>
<sequence length="601" mass="68429">MGKTFRSVIIASTGDFGDKTDKIKNWVEHAGGTFSKDINPSVTHLVASKKAWKRYHPMVQAARRLKTIHIVKIDWLEDSLTMSKSRKPLDEAKYAYEQRNIKTKKASRTRKRNGYDKSRPNHDEQGMDDPKDEDGQKGEGGGTQSNTVADNHVEVGVHSTPRRDPETAKKKKQQQQQEQKHDATVVKKKQQQQQRLGRADQELHCSKDEQIEISAKEYDAECAEFERELGQHGYRPFIDANGFTFLVTLVREDILQNRLEKHRLKVRYASCFSSLSSSTSYPITNQEPDHRRRPSDDDESLHDLSLSLSLASQSQSQSQSSDERHSDESLIDTSLASQFFDRRRVSDESIHDTSLVSQSSDERNSSYSFRIPRAYAPTWSMATSRPSLPHCPVTMYRFPKPYPYSRYPVIASSLPRSLSLSNPALRVHIPNPWTQSLQLFEHDPMANATAANANEKEPKAKSYACYSIYICPGHRYVTQLAPPGSTFDFAFTMFNKFFHKRVGVSWDDREQVNKKMNESAARDEDEWDLRGDGAGDDRFFRFFGPKIIKQPGIGDGTGSEVEIDSVEGRQRKPSVTVLMNPRKDAPRDEMDLVAKTPDGSW</sequence>
<reference evidence="3 4" key="1">
    <citation type="submission" date="2023-06" db="EMBL/GenBank/DDBJ databases">
        <title>Black Yeasts Isolated from many extreme environments.</title>
        <authorList>
            <person name="Coleine C."/>
            <person name="Stajich J.E."/>
            <person name="Selbmann L."/>
        </authorList>
    </citation>
    <scope>NUCLEOTIDE SEQUENCE [LARGE SCALE GENOMIC DNA]</scope>
    <source>
        <strain evidence="3 4">CCFEE 5887</strain>
    </source>
</reference>
<dbReference type="InterPro" id="IPR059215">
    <property type="entry name" value="BRCT2_TopBP1-like"/>
</dbReference>
<keyword evidence="4" id="KW-1185">Reference proteome</keyword>
<feature type="compositionally biased region" description="Basic residues" evidence="1">
    <location>
        <begin position="101"/>
        <end position="112"/>
    </location>
</feature>
<gene>
    <name evidence="3" type="ORF">LTR25_002625</name>
</gene>
<dbReference type="Proteomes" id="UP001345827">
    <property type="component" value="Unassembled WGS sequence"/>
</dbReference>
<dbReference type="InterPro" id="IPR001357">
    <property type="entry name" value="BRCT_dom"/>
</dbReference>
<feature type="region of interest" description="Disordered" evidence="1">
    <location>
        <begin position="581"/>
        <end position="601"/>
    </location>
</feature>
<proteinExistence type="predicted"/>
<dbReference type="Pfam" id="PF12738">
    <property type="entry name" value="PTCB-BRCT"/>
    <property type="match status" value="1"/>
</dbReference>
<feature type="compositionally biased region" description="Basic and acidic residues" evidence="1">
    <location>
        <begin position="581"/>
        <end position="592"/>
    </location>
</feature>
<dbReference type="SUPFAM" id="SSF52113">
    <property type="entry name" value="BRCT domain"/>
    <property type="match status" value="1"/>
</dbReference>
<comment type="caution">
    <text evidence="3">The sequence shown here is derived from an EMBL/GenBank/DDBJ whole genome shotgun (WGS) entry which is preliminary data.</text>
</comment>
<dbReference type="Gene3D" id="3.40.50.10190">
    <property type="entry name" value="BRCT domain"/>
    <property type="match status" value="1"/>
</dbReference>
<feature type="domain" description="BRCT" evidence="2">
    <location>
        <begin position="1"/>
        <end position="80"/>
    </location>
</feature>
<dbReference type="PROSITE" id="PS50172">
    <property type="entry name" value="BRCT"/>
    <property type="match status" value="1"/>
</dbReference>